<evidence type="ECO:0000259" key="1">
    <source>
        <dbReference type="Pfam" id="PF07475"/>
    </source>
</evidence>
<dbReference type="EMBL" id="FQXB01000004">
    <property type="protein sequence ID" value="SHH26999.1"/>
    <property type="molecule type" value="Genomic_DNA"/>
</dbReference>
<dbReference type="GO" id="GO:0005524">
    <property type="term" value="F:ATP binding"/>
    <property type="evidence" value="ECO:0007669"/>
    <property type="project" value="InterPro"/>
</dbReference>
<dbReference type="InterPro" id="IPR027417">
    <property type="entry name" value="P-loop_NTPase"/>
</dbReference>
<dbReference type="InterPro" id="IPR011104">
    <property type="entry name" value="Hpr_kin/Pase_C"/>
</dbReference>
<name>A0A1M5RLE0_9RHOB</name>
<dbReference type="Proteomes" id="UP000184074">
    <property type="component" value="Unassembled WGS sequence"/>
</dbReference>
<keyword evidence="2" id="KW-0808">Transferase</keyword>
<dbReference type="Gene3D" id="3.40.50.300">
    <property type="entry name" value="P-loop containing nucleotide triphosphate hydrolases"/>
    <property type="match status" value="1"/>
</dbReference>
<evidence type="ECO:0000313" key="3">
    <source>
        <dbReference type="Proteomes" id="UP000184074"/>
    </source>
</evidence>
<accession>A0A1M5RLE0</accession>
<keyword evidence="3" id="KW-1185">Reference proteome</keyword>
<proteinExistence type="predicted"/>
<organism evidence="2 3">
    <name type="scientific">Cognatiyoonia sediminum</name>
    <dbReference type="NCBI Taxonomy" id="1508389"/>
    <lineage>
        <taxon>Bacteria</taxon>
        <taxon>Pseudomonadati</taxon>
        <taxon>Pseudomonadota</taxon>
        <taxon>Alphaproteobacteria</taxon>
        <taxon>Rhodobacterales</taxon>
        <taxon>Paracoccaceae</taxon>
        <taxon>Cognatiyoonia</taxon>
    </lineage>
</organism>
<dbReference type="GO" id="GO:0000155">
    <property type="term" value="F:phosphorelay sensor kinase activity"/>
    <property type="evidence" value="ECO:0007669"/>
    <property type="project" value="InterPro"/>
</dbReference>
<dbReference type="GO" id="GO:0006109">
    <property type="term" value="P:regulation of carbohydrate metabolic process"/>
    <property type="evidence" value="ECO:0007669"/>
    <property type="project" value="InterPro"/>
</dbReference>
<feature type="domain" description="HPr kinase/phosphorylase C-terminal" evidence="1">
    <location>
        <begin position="3"/>
        <end position="78"/>
    </location>
</feature>
<reference evidence="2 3" key="1">
    <citation type="submission" date="2016-11" db="EMBL/GenBank/DDBJ databases">
        <authorList>
            <person name="Jaros S."/>
            <person name="Januszkiewicz K."/>
            <person name="Wedrychowicz H."/>
        </authorList>
    </citation>
    <scope>NUCLEOTIDE SEQUENCE [LARGE SCALE GENOMIC DNA]</scope>
    <source>
        <strain evidence="2 3">DSM 28715</strain>
    </source>
</reference>
<dbReference type="AlphaFoldDB" id="A0A1M5RLE0"/>
<gene>
    <name evidence="2" type="ORF">SAMN05444003_2650</name>
</gene>
<protein>
    <submittedName>
        <fullName evidence="2">Hpr(Ser) kinase/phosphatase</fullName>
    </submittedName>
</protein>
<dbReference type="RefSeq" id="WP_072901819.1">
    <property type="nucleotide sequence ID" value="NZ_FQXB01000004.1"/>
</dbReference>
<dbReference type="CDD" id="cd01918">
    <property type="entry name" value="HprK_C"/>
    <property type="match status" value="1"/>
</dbReference>
<evidence type="ECO:0000313" key="2">
    <source>
        <dbReference type="EMBL" id="SHH26999.1"/>
    </source>
</evidence>
<sequence length="139" mass="14921">MEQIVHASCVSVDGKGLLIIGASGSGKSALALQLVTFGADLIADDRTNLTNTEEGVVASSPPAIRGSIEARGMGILQAPTADSAVLRYVVKMDEVENQRLPDEKNLTLMGHTYPLFYRVEGIHFAASLWLLMRHGRSTL</sequence>
<dbReference type="STRING" id="1508389.SAMN05444003_2650"/>
<dbReference type="SUPFAM" id="SSF53795">
    <property type="entry name" value="PEP carboxykinase-like"/>
    <property type="match status" value="1"/>
</dbReference>
<dbReference type="OrthoDB" id="8326226at2"/>
<dbReference type="Pfam" id="PF07475">
    <property type="entry name" value="Hpr_kinase_C"/>
    <property type="match status" value="1"/>
</dbReference>
<keyword evidence="2" id="KW-0418">Kinase</keyword>